<dbReference type="PROSITE" id="PS51319">
    <property type="entry name" value="TFIIS_N"/>
    <property type="match status" value="1"/>
</dbReference>
<feature type="region of interest" description="Disordered" evidence="2">
    <location>
        <begin position="510"/>
        <end position="593"/>
    </location>
</feature>
<protein>
    <recommendedName>
        <fullName evidence="3">TFIIS N-terminal domain-containing protein</fullName>
    </recommendedName>
</protein>
<dbReference type="SUPFAM" id="SSF47676">
    <property type="entry name" value="Conserved domain common to transcription factors TFIIS, elongin A, CRSP70"/>
    <property type="match status" value="1"/>
</dbReference>
<feature type="region of interest" description="Disordered" evidence="2">
    <location>
        <begin position="278"/>
        <end position="297"/>
    </location>
</feature>
<dbReference type="Pfam" id="PF08711">
    <property type="entry name" value="Med26"/>
    <property type="match status" value="1"/>
</dbReference>
<feature type="domain" description="TFIIS N-terminal" evidence="3">
    <location>
        <begin position="81"/>
        <end position="153"/>
    </location>
</feature>
<feature type="region of interest" description="Disordered" evidence="2">
    <location>
        <begin position="756"/>
        <end position="781"/>
    </location>
</feature>
<feature type="region of interest" description="Disordered" evidence="2">
    <location>
        <begin position="699"/>
        <end position="727"/>
    </location>
</feature>
<evidence type="ECO:0000256" key="1">
    <source>
        <dbReference type="PROSITE-ProRule" id="PRU00649"/>
    </source>
</evidence>
<name>A0A5K1H455_9MAGN</name>
<dbReference type="InterPro" id="IPR017923">
    <property type="entry name" value="TFIIS_N"/>
</dbReference>
<dbReference type="PANTHER" id="PTHR47292:SF1">
    <property type="entry name" value="TRANSCRIPTION ELONGATION FACTOR (TFIIS) FAMILY PROTEIN"/>
    <property type="match status" value="1"/>
</dbReference>
<dbReference type="GO" id="GO:0005634">
    <property type="term" value="C:nucleus"/>
    <property type="evidence" value="ECO:0007669"/>
    <property type="project" value="UniProtKB-SubCell"/>
</dbReference>
<dbReference type="PANTHER" id="PTHR47292">
    <property type="entry name" value="TRANSCRIPTION ELONGATION FACTOR (TFIIS) FAMILY PROTEIN-RELATED"/>
    <property type="match status" value="1"/>
</dbReference>
<dbReference type="OMA" id="DRENYEM"/>
<evidence type="ECO:0000256" key="2">
    <source>
        <dbReference type="SAM" id="MobiDB-lite"/>
    </source>
</evidence>
<comment type="subcellular location">
    <subcellularLocation>
        <location evidence="1">Nucleus</location>
    </subcellularLocation>
</comment>
<feature type="compositionally biased region" description="Polar residues" evidence="2">
    <location>
        <begin position="582"/>
        <end position="592"/>
    </location>
</feature>
<dbReference type="Gramene" id="NC9G0276200.1">
    <property type="protein sequence ID" value="NC9G0276200.1:cds"/>
    <property type="gene ID" value="NC9G0276200"/>
</dbReference>
<accession>A0A5K1H455</accession>
<proteinExistence type="predicted"/>
<feature type="compositionally biased region" description="Low complexity" evidence="2">
    <location>
        <begin position="769"/>
        <end position="781"/>
    </location>
</feature>
<sequence length="1028" mass="110442">MTLEDFFTLTEMKDGLSSLGRVEELVSGMKKEKNCAIKNFGDAARQWSTVAAILAATDNADCLDHFVRLEGLCFLDQWLQEAQKYNGDARNDGSEEAISALLGALEKLPINRERSAGSGIGITVKHLFGHKSMEIQKRARNLLEGWTQVKETSKKSDVGKDGGGHEIERKHSTETKLIVYGGSLKTAVPSAFPPKGTSSDRCSDTLDSGSSQVKVANLDMFQNKSISDANRSSSQAGVKANGYCAMVHKVDAVAGASVALSVEGSASASSCVSLTARERSDNKASTVSEPDVGNGSLKERTESVISGREGSSCKSSVTVSLEKEEKSVSNTSVFPSHIGYPKGIDEATLSCKSDANDCNTSPRKSSVVLGKDGTHELHSRNKTMSMVDPKPEGQIGYVNSVVCSSGVAGTLNKFEGPEVFPRDGDSFMKASHEKGSRIEANVKIKADESAFATTSHKMLLAKGYQKNVRDPEKKLSETRLGCGTDDEILECARQVVKDLEKEVGIYVEPLHSSHDGDNGNNILVKPTLPESNIHAPEEPPSDLPIQRNEQLAEVSSSDVGQAPQEAQNLEQGKDTQIHEQDSSQSKPASQELGSVVPRCGFDLNEDVLMVEDDRPKAAHTNHPIKVIAASKGVAGLPVTPLHFEGELGWKGTAATSAFRPASPRKIVEVEKADASTHTAKQSQNVLKIDLNVADGDLDVTNLPPSGKQIPFTSNRHPGDSSTEVNSKRVERLNLDLNRVDDDDGCQYQSSDWRIDRNLPQQQNGPHFPSPASSSSSSRQSAMRNIDLNDNPTFLDPCSYDQQKIDKFPFQPLKSFADRKLDDPVVSIMGSRMDVERKDFPSPAQPFFVSGQGGPLSSLAATSGRVVGEAPRSTLAYTTAQLPFAYNGLAVGPAMSLSSAVYTPGHLPYMVDTRGATVIPQILAPPVPSAFSRPPFFMSVTSTPSGMNGVGVMRPSLDLNSGMSLADSDKREGVSRPVFIHGHGPLIDETGKTTGLQVAGSGPTLKRKEPECGWEPYPVGFKQLAPWHA</sequence>
<dbReference type="EMBL" id="LR721787">
    <property type="protein sequence ID" value="VVW81847.1"/>
    <property type="molecule type" value="Genomic_DNA"/>
</dbReference>
<gene>
    <name evidence="4" type="ORF">NYM_LOCUS28290</name>
</gene>
<evidence type="ECO:0000313" key="4">
    <source>
        <dbReference type="EMBL" id="VVW81847.1"/>
    </source>
</evidence>
<feature type="compositionally biased region" description="Polar residues" evidence="2">
    <location>
        <begin position="710"/>
        <end position="724"/>
    </location>
</feature>
<dbReference type="AlphaFoldDB" id="A0A5K1H455"/>
<dbReference type="OrthoDB" id="1595674at2759"/>
<evidence type="ECO:0000259" key="3">
    <source>
        <dbReference type="PROSITE" id="PS51319"/>
    </source>
</evidence>
<dbReference type="InterPro" id="IPR035441">
    <property type="entry name" value="TFIIS/LEDGF_dom_sf"/>
</dbReference>
<keyword evidence="1" id="KW-0539">Nucleus</keyword>
<feature type="compositionally biased region" description="Polar residues" evidence="2">
    <location>
        <begin position="547"/>
        <end position="570"/>
    </location>
</feature>
<reference evidence="4" key="1">
    <citation type="submission" date="2019-09" db="EMBL/GenBank/DDBJ databases">
        <authorList>
            <person name="Zhang L."/>
        </authorList>
    </citation>
    <scope>NUCLEOTIDE SEQUENCE</scope>
</reference>
<feature type="compositionally biased region" description="Basic and acidic residues" evidence="2">
    <location>
        <begin position="571"/>
        <end position="581"/>
    </location>
</feature>
<dbReference type="Gene3D" id="1.20.930.10">
    <property type="entry name" value="Conserved domain common to transcription factors TFIIS, elongin A, CRSP70"/>
    <property type="match status" value="1"/>
</dbReference>
<organism evidence="4">
    <name type="scientific">Nymphaea colorata</name>
    <name type="common">pocket water lily</name>
    <dbReference type="NCBI Taxonomy" id="210225"/>
    <lineage>
        <taxon>Eukaryota</taxon>
        <taxon>Viridiplantae</taxon>
        <taxon>Streptophyta</taxon>
        <taxon>Embryophyta</taxon>
        <taxon>Tracheophyta</taxon>
        <taxon>Spermatophyta</taxon>
        <taxon>Magnoliopsida</taxon>
        <taxon>Nymphaeales</taxon>
        <taxon>Nymphaeaceae</taxon>
        <taxon>Nymphaea</taxon>
    </lineage>
</organism>